<dbReference type="InterPro" id="IPR011125">
    <property type="entry name" value="Znf_HypF"/>
</dbReference>
<dbReference type="GeneID" id="3924768"/>
<comment type="pathway">
    <text evidence="1">Protein modification; [NiFe] hydrogenase maturation.</text>
</comment>
<dbReference type="KEGG" id="mhu:Mhun_2500"/>
<dbReference type="PANTHER" id="PTHR42959">
    <property type="entry name" value="CARBAMOYLTRANSFERASE"/>
    <property type="match status" value="1"/>
</dbReference>
<dbReference type="InterPro" id="IPR006070">
    <property type="entry name" value="Sua5-like_dom"/>
</dbReference>
<dbReference type="Pfam" id="PF07503">
    <property type="entry name" value="zf-HYPF"/>
    <property type="match status" value="2"/>
</dbReference>
<dbReference type="InterPro" id="IPR055128">
    <property type="entry name" value="HypF_C_2"/>
</dbReference>
<dbReference type="Gene3D" id="3.30.110.120">
    <property type="match status" value="1"/>
</dbReference>
<dbReference type="Gene3D" id="3.90.870.50">
    <property type="match status" value="1"/>
</dbReference>
<dbReference type="EC" id="6.2.-.-" evidence="8"/>
<dbReference type="Pfam" id="PF00708">
    <property type="entry name" value="Acylphosphatase"/>
    <property type="match status" value="1"/>
</dbReference>
<keyword evidence="3" id="KW-0436">Ligase</keyword>
<evidence type="ECO:0000259" key="11">
    <source>
        <dbReference type="PROSITE" id="PS51163"/>
    </source>
</evidence>
<dbReference type="InterPro" id="IPR036046">
    <property type="entry name" value="Acylphosphatase-like_dom_sf"/>
</dbReference>
<dbReference type="InterPro" id="IPR043129">
    <property type="entry name" value="ATPase_NBD"/>
</dbReference>
<dbReference type="UniPathway" id="UPA00335"/>
<dbReference type="EnsemblBacteria" id="ABD42200">
    <property type="protein sequence ID" value="ABD42200"/>
    <property type="gene ID" value="Mhun_2500"/>
</dbReference>
<feature type="domain" description="Acylphosphatase-like" evidence="10">
    <location>
        <begin position="4"/>
        <end position="87"/>
    </location>
</feature>
<evidence type="ECO:0000313" key="12">
    <source>
        <dbReference type="EMBL" id="ABD42200.1"/>
    </source>
</evidence>
<comment type="catalytic activity">
    <reaction evidence="9">
        <text>an acyl phosphate + H2O = a carboxylate + phosphate + H(+)</text>
        <dbReference type="Rhea" id="RHEA:14965"/>
        <dbReference type="ChEBI" id="CHEBI:15377"/>
        <dbReference type="ChEBI" id="CHEBI:15378"/>
        <dbReference type="ChEBI" id="CHEBI:29067"/>
        <dbReference type="ChEBI" id="CHEBI:43474"/>
        <dbReference type="ChEBI" id="CHEBI:59918"/>
        <dbReference type="EC" id="3.6.1.7"/>
    </reaction>
</comment>
<name>Q2FSN9_METHJ</name>
<sequence length="741" mass="81054">MPKQGHIIIRGIVQGVGFRPFVYARAIAHGIRGSVCNTGSEVQIDAWGDNFDDFLSDLRKGPPLSTIDSVEVHPLSGDSPKSFHILKSHDGVRTGLIPPDIATCPDCIKDIFTPNGRYEGYFATSCVNCGPRYSIIKTLPYDRERTAMDEFPPCGDCSEEYSDPFSRRHHAQTIACQICGPELVLHSGTGAVIKEQSPIKRTAQLLDQGSIIAIRGIGGFHIACTGDMARTLKERLGRTEQPFAIMARKEWILDNTSISPDEEKILQSEISPIVVLDKKDPNALDNVSNLHTIGCMVPYTGLHHLLFSYLSAPYLIMTSANAPGYPMITTLAEALSKLSRITDYYLTHTRDIMNRCDDSVIRKGHIIRLSRGYAPKRTKIDLGNTAILGTGPELNATVTLYTQGFCITSPHIGNVRNPGTYAYLKETTSCLCNLMQPDIKIIAHDLHPQFLSTRYAKELSDETGALLVPVQHHEAHIAASCQKECIGIAIDGVGYGTDGTIWGGEIFQGSAPHYSRVGHLMPVLMPGGDLATIWPERMLYGILPDEQTHQLLLSRGWKEQDLSILEKQVSKRFNTAVTSSTGRILDAAAALLGICRKKTYDGEPAMKLESAAYGASPETWEIPLTRIGTAEVLDTPSLLKQARDRFMSDPKDSQNIQQIAASIQYNLARGIGVIACNAAASAGLQTIALSGGVAYNEMIRNTIRETVHKNGYQLCTNHDMPLGDGCISFGQCVYAGKKEIL</sequence>
<evidence type="ECO:0000256" key="7">
    <source>
        <dbReference type="ARBA" id="ARBA00048220"/>
    </source>
</evidence>
<dbReference type="EMBL" id="CP000254">
    <property type="protein sequence ID" value="ABD42200.1"/>
    <property type="molecule type" value="Genomic_DNA"/>
</dbReference>
<dbReference type="Proteomes" id="UP000001941">
    <property type="component" value="Chromosome"/>
</dbReference>
<dbReference type="SUPFAM" id="SSF53067">
    <property type="entry name" value="Actin-like ATPase domain"/>
    <property type="match status" value="1"/>
</dbReference>
<dbReference type="Gene3D" id="3.30.420.360">
    <property type="match status" value="1"/>
</dbReference>
<dbReference type="GO" id="GO:0051604">
    <property type="term" value="P:protein maturation"/>
    <property type="evidence" value="ECO:0007669"/>
    <property type="project" value="TreeGrafter"/>
</dbReference>
<evidence type="ECO:0000256" key="4">
    <source>
        <dbReference type="ARBA" id="ARBA00022723"/>
    </source>
</evidence>
<dbReference type="STRING" id="323259.Mhun_2500"/>
<evidence type="ECO:0000256" key="8">
    <source>
        <dbReference type="PIRNR" id="PIRNR006256"/>
    </source>
</evidence>
<dbReference type="Pfam" id="PF01300">
    <property type="entry name" value="Sua5_yciO_yrdC"/>
    <property type="match status" value="1"/>
</dbReference>
<dbReference type="InterPro" id="IPR017968">
    <property type="entry name" value="Acylphosphatase_CS"/>
</dbReference>
<evidence type="ECO:0000313" key="13">
    <source>
        <dbReference type="Proteomes" id="UP000001941"/>
    </source>
</evidence>
<dbReference type="PROSITE" id="PS51163">
    <property type="entry name" value="YRDC"/>
    <property type="match status" value="1"/>
</dbReference>
<dbReference type="OrthoDB" id="371970at2157"/>
<dbReference type="InParanoid" id="Q2FSN9"/>
<protein>
    <recommendedName>
        <fullName evidence="8">Carbamoyltransferase</fullName>
        <ecNumber evidence="8">6.2.-.-</ecNumber>
    </recommendedName>
</protein>
<dbReference type="InterPro" id="IPR017945">
    <property type="entry name" value="DHBP_synth_RibB-like_a/b_dom"/>
</dbReference>
<dbReference type="GO" id="GO:0003725">
    <property type="term" value="F:double-stranded RNA binding"/>
    <property type="evidence" value="ECO:0007669"/>
    <property type="project" value="InterPro"/>
</dbReference>
<dbReference type="InterPro" id="IPR041440">
    <property type="entry name" value="HypF_C"/>
</dbReference>
<dbReference type="GO" id="GO:0016743">
    <property type="term" value="F:carboxyl- or carbamoyltransferase activity"/>
    <property type="evidence" value="ECO:0007669"/>
    <property type="project" value="UniProtKB-UniRule"/>
</dbReference>
<dbReference type="PROSITE" id="PS51160">
    <property type="entry name" value="ACYLPHOSPHATASE_3"/>
    <property type="match status" value="1"/>
</dbReference>
<dbReference type="eggNOG" id="arCOG01187">
    <property type="taxonomic scope" value="Archaea"/>
</dbReference>
<evidence type="ECO:0000256" key="6">
    <source>
        <dbReference type="ARBA" id="ARBA00022833"/>
    </source>
</evidence>
<dbReference type="SUPFAM" id="SSF54975">
    <property type="entry name" value="Acylphosphatase/BLUF domain-like"/>
    <property type="match status" value="1"/>
</dbReference>
<evidence type="ECO:0000256" key="2">
    <source>
        <dbReference type="ARBA" id="ARBA00008097"/>
    </source>
</evidence>
<feature type="domain" description="YrdC-like" evidence="11">
    <location>
        <begin position="196"/>
        <end position="372"/>
    </location>
</feature>
<proteinExistence type="inferred from homology"/>
<keyword evidence="5" id="KW-0863">Zinc-finger</keyword>
<evidence type="ECO:0000256" key="9">
    <source>
        <dbReference type="PROSITE-ProRule" id="PRU00520"/>
    </source>
</evidence>
<evidence type="ECO:0000259" key="10">
    <source>
        <dbReference type="PROSITE" id="PS51160"/>
    </source>
</evidence>
<evidence type="ECO:0000256" key="3">
    <source>
        <dbReference type="ARBA" id="ARBA00022598"/>
    </source>
</evidence>
<keyword evidence="6" id="KW-0862">Zinc</keyword>
<dbReference type="Pfam" id="PF17788">
    <property type="entry name" value="HypF_C"/>
    <property type="match status" value="1"/>
</dbReference>
<gene>
    <name evidence="12" type="ordered locus">Mhun_2500</name>
</gene>
<keyword evidence="13" id="KW-1185">Reference proteome</keyword>
<dbReference type="PIRSF" id="PIRSF006256">
    <property type="entry name" value="CMPcnvr_hdrg_mat"/>
    <property type="match status" value="1"/>
</dbReference>
<feature type="active site" evidence="9">
    <location>
        <position position="19"/>
    </location>
</feature>
<comment type="similarity">
    <text evidence="2 8">Belongs to the carbamoyltransferase HypF family.</text>
</comment>
<dbReference type="PROSITE" id="PS00150">
    <property type="entry name" value="ACYLPHOSPHATASE_1"/>
    <property type="match status" value="1"/>
</dbReference>
<dbReference type="SUPFAM" id="SSF55821">
    <property type="entry name" value="YrdC/RibB"/>
    <property type="match status" value="1"/>
</dbReference>
<dbReference type="InterPro" id="IPR051060">
    <property type="entry name" value="Carbamoyltrans_HypF-like"/>
</dbReference>
<dbReference type="GO" id="GO:0008270">
    <property type="term" value="F:zinc ion binding"/>
    <property type="evidence" value="ECO:0007669"/>
    <property type="project" value="UniProtKB-KW"/>
</dbReference>
<feature type="active site" evidence="9">
    <location>
        <position position="37"/>
    </location>
</feature>
<dbReference type="NCBIfam" id="TIGR00143">
    <property type="entry name" value="hypF"/>
    <property type="match status" value="1"/>
</dbReference>
<dbReference type="InterPro" id="IPR004421">
    <property type="entry name" value="Carbamoyltransferase_HypF"/>
</dbReference>
<dbReference type="GO" id="GO:0003998">
    <property type="term" value="F:acylphosphatase activity"/>
    <property type="evidence" value="ECO:0007669"/>
    <property type="project" value="UniProtKB-EC"/>
</dbReference>
<accession>Q2FSN9</accession>
<dbReference type="Pfam" id="PF22521">
    <property type="entry name" value="HypF_C_2"/>
    <property type="match status" value="1"/>
</dbReference>
<organism evidence="12 13">
    <name type="scientific">Methanospirillum hungatei JF-1 (strain ATCC 27890 / DSM 864 / NBRC 100397 / JF-1)</name>
    <dbReference type="NCBI Taxonomy" id="323259"/>
    <lineage>
        <taxon>Archaea</taxon>
        <taxon>Methanobacteriati</taxon>
        <taxon>Methanobacteriota</taxon>
        <taxon>Stenosarchaea group</taxon>
        <taxon>Methanomicrobia</taxon>
        <taxon>Methanomicrobiales</taxon>
        <taxon>Methanospirillaceae</taxon>
        <taxon>Methanospirillum</taxon>
    </lineage>
</organism>
<dbReference type="HOGENOM" id="CLU_009164_0_0_2"/>
<keyword evidence="9" id="KW-0378">Hydrolase</keyword>
<evidence type="ECO:0000256" key="5">
    <source>
        <dbReference type="ARBA" id="ARBA00022771"/>
    </source>
</evidence>
<keyword evidence="4" id="KW-0479">Metal-binding</keyword>
<comment type="catalytic activity">
    <reaction evidence="7">
        <text>C-terminal L-cysteinyl-[HypE protein] + carbamoyl phosphate + ATP + H2O = C-terminal S-carboxamide-L-cysteinyl-[HypE protein] + AMP + phosphate + diphosphate + H(+)</text>
        <dbReference type="Rhea" id="RHEA:55636"/>
        <dbReference type="Rhea" id="RHEA-COMP:14247"/>
        <dbReference type="Rhea" id="RHEA-COMP:14392"/>
        <dbReference type="ChEBI" id="CHEBI:15377"/>
        <dbReference type="ChEBI" id="CHEBI:15378"/>
        <dbReference type="ChEBI" id="CHEBI:30616"/>
        <dbReference type="ChEBI" id="CHEBI:33019"/>
        <dbReference type="ChEBI" id="CHEBI:43474"/>
        <dbReference type="ChEBI" id="CHEBI:58228"/>
        <dbReference type="ChEBI" id="CHEBI:76913"/>
        <dbReference type="ChEBI" id="CHEBI:139126"/>
        <dbReference type="ChEBI" id="CHEBI:456215"/>
    </reaction>
</comment>
<evidence type="ECO:0000256" key="1">
    <source>
        <dbReference type="ARBA" id="ARBA00004711"/>
    </source>
</evidence>
<dbReference type="InterPro" id="IPR001792">
    <property type="entry name" value="Acylphosphatase-like_dom"/>
</dbReference>
<reference evidence="13" key="1">
    <citation type="journal article" date="2016" name="Stand. Genomic Sci.">
        <title>Complete genome sequence of Methanospirillum hungatei type strain JF1.</title>
        <authorList>
            <person name="Gunsalus R.P."/>
            <person name="Cook L.E."/>
            <person name="Crable B."/>
            <person name="Rohlin L."/>
            <person name="McDonald E."/>
            <person name="Mouttaki H."/>
            <person name="Sieber J.R."/>
            <person name="Poweleit N."/>
            <person name="Zhou H."/>
            <person name="Lapidus A.L."/>
            <person name="Daligault H.E."/>
            <person name="Land M."/>
            <person name="Gilna P."/>
            <person name="Ivanova N."/>
            <person name="Kyrpides N."/>
            <person name="Culley D.E."/>
            <person name="McInerney M.J."/>
        </authorList>
    </citation>
    <scope>NUCLEOTIDE SEQUENCE [LARGE SCALE GENOMIC DNA]</scope>
    <source>
        <strain evidence="13">ATCC 27890 / DSM 864 / NBRC 100397 / JF-1</strain>
    </source>
</reference>
<dbReference type="RefSeq" id="WP_011449458.1">
    <property type="nucleotide sequence ID" value="NC_007796.1"/>
</dbReference>
<dbReference type="GO" id="GO:0016874">
    <property type="term" value="F:ligase activity"/>
    <property type="evidence" value="ECO:0007669"/>
    <property type="project" value="UniProtKB-UniRule"/>
</dbReference>
<dbReference type="Gene3D" id="3.30.420.40">
    <property type="match status" value="1"/>
</dbReference>
<dbReference type="FunCoup" id="Q2FSN9">
    <property type="interactions" value="3"/>
</dbReference>
<dbReference type="PANTHER" id="PTHR42959:SF1">
    <property type="entry name" value="CARBAMOYLTRANSFERASE HYPF"/>
    <property type="match status" value="1"/>
</dbReference>
<dbReference type="AlphaFoldDB" id="Q2FSN9"/>